<organism evidence="4 5">
    <name type="scientific">Humisphaera borealis</name>
    <dbReference type="NCBI Taxonomy" id="2807512"/>
    <lineage>
        <taxon>Bacteria</taxon>
        <taxon>Pseudomonadati</taxon>
        <taxon>Planctomycetota</taxon>
        <taxon>Phycisphaerae</taxon>
        <taxon>Tepidisphaerales</taxon>
        <taxon>Tepidisphaeraceae</taxon>
        <taxon>Humisphaera</taxon>
    </lineage>
</organism>
<proteinExistence type="inferred from homology"/>
<dbReference type="Gene3D" id="3.50.80.20">
    <property type="entry name" value="D-Ala-D-Ala carboxypeptidase C, peptidase S13"/>
    <property type="match status" value="1"/>
</dbReference>
<evidence type="ECO:0000256" key="1">
    <source>
        <dbReference type="ARBA" id="ARBA00006096"/>
    </source>
</evidence>
<dbReference type="GO" id="GO:0000270">
    <property type="term" value="P:peptidoglycan metabolic process"/>
    <property type="evidence" value="ECO:0007669"/>
    <property type="project" value="TreeGrafter"/>
</dbReference>
<dbReference type="SUPFAM" id="SSF56601">
    <property type="entry name" value="beta-lactamase/transpeptidase-like"/>
    <property type="match status" value="1"/>
</dbReference>
<keyword evidence="5" id="KW-1185">Reference proteome</keyword>
<name>A0A7M2WTV5_9BACT</name>
<dbReference type="NCBIfam" id="TIGR00666">
    <property type="entry name" value="PBP4"/>
    <property type="match status" value="1"/>
</dbReference>
<dbReference type="InterPro" id="IPR000667">
    <property type="entry name" value="Peptidase_S13"/>
</dbReference>
<evidence type="ECO:0000256" key="2">
    <source>
        <dbReference type="ARBA" id="ARBA00022801"/>
    </source>
</evidence>
<dbReference type="RefSeq" id="WP_206291959.1">
    <property type="nucleotide sequence ID" value="NZ_CP063458.1"/>
</dbReference>
<dbReference type="Gene3D" id="3.40.710.10">
    <property type="entry name" value="DD-peptidase/beta-lactamase superfamily"/>
    <property type="match status" value="2"/>
</dbReference>
<dbReference type="GO" id="GO:0006508">
    <property type="term" value="P:proteolysis"/>
    <property type="evidence" value="ECO:0007669"/>
    <property type="project" value="InterPro"/>
</dbReference>
<dbReference type="Pfam" id="PF02113">
    <property type="entry name" value="Peptidase_S13"/>
    <property type="match status" value="1"/>
</dbReference>
<dbReference type="PRINTS" id="PR00922">
    <property type="entry name" value="DADACBPTASE3"/>
</dbReference>
<keyword evidence="3" id="KW-0732">Signal</keyword>
<dbReference type="EC" id="3.4.16.4" evidence="4"/>
<reference evidence="4 5" key="1">
    <citation type="submission" date="2020-10" db="EMBL/GenBank/DDBJ databases">
        <title>Wide distribution of Phycisphaera-like planctomycetes from WD2101 soil group in peatlands and genome analysis of the first cultivated representative.</title>
        <authorList>
            <person name="Dedysh S.N."/>
            <person name="Beletsky A.V."/>
            <person name="Ivanova A."/>
            <person name="Kulichevskaya I.S."/>
            <person name="Suzina N.E."/>
            <person name="Philippov D.A."/>
            <person name="Rakitin A.L."/>
            <person name="Mardanov A.V."/>
            <person name="Ravin N.V."/>
        </authorList>
    </citation>
    <scope>NUCLEOTIDE SEQUENCE [LARGE SCALE GENOMIC DNA]</scope>
    <source>
        <strain evidence="4 5">M1803</strain>
    </source>
</reference>
<dbReference type="InterPro" id="IPR012338">
    <property type="entry name" value="Beta-lactam/transpept-like"/>
</dbReference>
<feature type="signal peptide" evidence="3">
    <location>
        <begin position="1"/>
        <end position="22"/>
    </location>
</feature>
<dbReference type="EMBL" id="CP063458">
    <property type="protein sequence ID" value="QOV88948.1"/>
    <property type="molecule type" value="Genomic_DNA"/>
</dbReference>
<evidence type="ECO:0000256" key="3">
    <source>
        <dbReference type="SAM" id="SignalP"/>
    </source>
</evidence>
<dbReference type="AlphaFoldDB" id="A0A7M2WTV5"/>
<dbReference type="GO" id="GO:0009002">
    <property type="term" value="F:serine-type D-Ala-D-Ala carboxypeptidase activity"/>
    <property type="evidence" value="ECO:0007669"/>
    <property type="project" value="UniProtKB-EC"/>
</dbReference>
<accession>A0A7M2WTV5</accession>
<dbReference type="PANTHER" id="PTHR30023">
    <property type="entry name" value="D-ALANYL-D-ALANINE CARBOXYPEPTIDASE"/>
    <property type="match status" value="1"/>
</dbReference>
<dbReference type="KEGG" id="hbs:IPV69_22405"/>
<comment type="similarity">
    <text evidence="1">Belongs to the peptidase S13 family.</text>
</comment>
<dbReference type="PANTHER" id="PTHR30023:SF0">
    <property type="entry name" value="PENICILLIN-SENSITIVE CARBOXYPEPTIDASE A"/>
    <property type="match status" value="1"/>
</dbReference>
<dbReference type="Proteomes" id="UP000593765">
    <property type="component" value="Chromosome"/>
</dbReference>
<gene>
    <name evidence="4" type="primary">dacB</name>
    <name evidence="4" type="ORF">IPV69_22405</name>
</gene>
<evidence type="ECO:0000313" key="4">
    <source>
        <dbReference type="EMBL" id="QOV88948.1"/>
    </source>
</evidence>
<keyword evidence="4" id="KW-0645">Protease</keyword>
<protein>
    <submittedName>
        <fullName evidence="4">D-alanyl-D-alanine carboxypeptidase/D-alanyl-D-alanine-endopeptidase</fullName>
        <ecNumber evidence="4">3.4.16.4</ecNumber>
    </submittedName>
</protein>
<keyword evidence="2 4" id="KW-0378">Hydrolase</keyword>
<feature type="chain" id="PRO_5034545985" evidence="3">
    <location>
        <begin position="23"/>
        <end position="486"/>
    </location>
</feature>
<keyword evidence="4" id="KW-0121">Carboxypeptidase</keyword>
<sequence>MKHRLLALSVLTLLGLSFPARADIDAQVNAVLQDRLLANATVIVEVMSLGSGPADLRELYARNAHLPLVPASNLKLVTTAAALEHLGPDFKFSTRLLLVGQDLVLIGDGDPTFGDPAFTKEKGFKPTSDFEAWAARLQQAGITTIRDVLVDDSVMDEQFAHPDWPSDQLDEYYEAQVGGLNFAGNTLDLTIGADGNSVGVWPMTRYATFKSSISPGSKRVFTVSRDLGTNIINLHGDPPARGGKVVRTIHDPPMFGGTVLAETLTNAGIKVAGSVKRDRTFRARLNAPLDPALAAMKPVVVGEYETPIGPVLSRTNKASANLYAESLCKRMGYDAATKATGSWQTGLEAVRGYLKKTGIPEEDFRLADGCGLSKKNAISARALVRVLCYEYYGKNRDLYIRSLSIAGVDGTLDDRFARSDLQRRVFGKSGFVEGVSTLSGYLQAKDGQWHAFSIMINGIPRQSNSQIKLLQEKIVKAVDAEVSPKK</sequence>
<evidence type="ECO:0000313" key="5">
    <source>
        <dbReference type="Proteomes" id="UP000593765"/>
    </source>
</evidence>